<dbReference type="EMBL" id="ABVL01000017">
    <property type="protein sequence ID" value="EDY17748.1"/>
    <property type="molecule type" value="Genomic_DNA"/>
</dbReference>
<accession>B4D797</accession>
<evidence type="ECO:0000313" key="2">
    <source>
        <dbReference type="Proteomes" id="UP000005824"/>
    </source>
</evidence>
<dbReference type="RefSeq" id="WP_006982108.1">
    <property type="nucleotide sequence ID" value="NZ_ABVL01000017.1"/>
</dbReference>
<dbReference type="InParanoid" id="B4D797"/>
<sequence length="110" mass="12386">MSNAVASSSHSHTRTVVVSPSDSTVVPWLQLRARIREGLSQRNYYVASSEDLGLLWEGELLDASERRRRITVFAAQHQWRVETEADGSTARFQVATASGLFRETLSRNHE</sequence>
<dbReference type="Proteomes" id="UP000005824">
    <property type="component" value="Unassembled WGS sequence"/>
</dbReference>
<keyword evidence="2" id="KW-1185">Reference proteome</keyword>
<proteinExistence type="predicted"/>
<gene>
    <name evidence="1" type="ORF">CfE428DRAFT_4787</name>
</gene>
<evidence type="ECO:0000313" key="1">
    <source>
        <dbReference type="EMBL" id="EDY17748.1"/>
    </source>
</evidence>
<reference evidence="1 2" key="1">
    <citation type="journal article" date="2011" name="J. Bacteriol.">
        <title>Genome sequence of Chthoniobacter flavus Ellin428, an aerobic heterotrophic soil bacterium.</title>
        <authorList>
            <person name="Kant R."/>
            <person name="van Passel M.W."/>
            <person name="Palva A."/>
            <person name="Lucas S."/>
            <person name="Lapidus A."/>
            <person name="Glavina Del Rio T."/>
            <person name="Dalin E."/>
            <person name="Tice H."/>
            <person name="Bruce D."/>
            <person name="Goodwin L."/>
            <person name="Pitluck S."/>
            <person name="Larimer F.W."/>
            <person name="Land M.L."/>
            <person name="Hauser L."/>
            <person name="Sangwan P."/>
            <person name="de Vos W.M."/>
            <person name="Janssen P.H."/>
            <person name="Smidt H."/>
        </authorList>
    </citation>
    <scope>NUCLEOTIDE SEQUENCE [LARGE SCALE GENOMIC DNA]</scope>
    <source>
        <strain evidence="1 2">Ellin428</strain>
    </source>
</reference>
<protein>
    <submittedName>
        <fullName evidence="1">Uncharacterized protein</fullName>
    </submittedName>
</protein>
<comment type="caution">
    <text evidence="1">The sequence shown here is derived from an EMBL/GenBank/DDBJ whole genome shotgun (WGS) entry which is preliminary data.</text>
</comment>
<dbReference type="STRING" id="497964.CfE428DRAFT_4787"/>
<name>B4D797_9BACT</name>
<dbReference type="AlphaFoldDB" id="B4D797"/>
<organism evidence="1 2">
    <name type="scientific">Chthoniobacter flavus Ellin428</name>
    <dbReference type="NCBI Taxonomy" id="497964"/>
    <lineage>
        <taxon>Bacteria</taxon>
        <taxon>Pseudomonadati</taxon>
        <taxon>Verrucomicrobiota</taxon>
        <taxon>Spartobacteria</taxon>
        <taxon>Chthoniobacterales</taxon>
        <taxon>Chthoniobacteraceae</taxon>
        <taxon>Chthoniobacter</taxon>
    </lineage>
</organism>